<dbReference type="SUPFAM" id="SSF51182">
    <property type="entry name" value="RmlC-like cupins"/>
    <property type="match status" value="1"/>
</dbReference>
<gene>
    <name evidence="2" type="ORF">CKAN_01057700</name>
</gene>
<evidence type="ECO:0000313" key="3">
    <source>
        <dbReference type="Proteomes" id="UP000283530"/>
    </source>
</evidence>
<evidence type="ECO:0000259" key="1">
    <source>
        <dbReference type="Pfam" id="PF00190"/>
    </source>
</evidence>
<comment type="caution">
    <text evidence="2">The sequence shown here is derived from an EMBL/GenBank/DDBJ whole genome shotgun (WGS) entry which is preliminary data.</text>
</comment>
<dbReference type="InterPro" id="IPR014710">
    <property type="entry name" value="RmlC-like_jellyroll"/>
</dbReference>
<dbReference type="Pfam" id="PF00190">
    <property type="entry name" value="Cupin_1"/>
    <property type="match status" value="1"/>
</dbReference>
<accession>A0A3S3QAS6</accession>
<dbReference type="Gene3D" id="2.60.120.10">
    <property type="entry name" value="Jelly Rolls"/>
    <property type="match status" value="1"/>
</dbReference>
<keyword evidence="3" id="KW-1185">Reference proteome</keyword>
<dbReference type="InterPro" id="IPR006045">
    <property type="entry name" value="Cupin_1"/>
</dbReference>
<dbReference type="PANTHER" id="PTHR31238">
    <property type="entry name" value="GERMIN-LIKE PROTEIN SUBFAMILY 3 MEMBER 3"/>
    <property type="match status" value="1"/>
</dbReference>
<feature type="domain" description="Cupin type-1" evidence="1">
    <location>
        <begin position="64"/>
        <end position="101"/>
    </location>
</feature>
<name>A0A3S3QAS6_9MAGN</name>
<dbReference type="InterPro" id="IPR011051">
    <property type="entry name" value="RmlC_Cupin_sf"/>
</dbReference>
<sequence>MDCGCVTERAEAEQRRESRELRKTPQGPIDRIWVGSIGCLSVLVNGCVCKNPKLVKADDFFLLGLDKLGNTMNKVGSNVTQVNVAQIRGLNTIGISLVRIDRLCTPWPKPSSHITLPNDLSYEAIG</sequence>
<reference evidence="2 3" key="1">
    <citation type="journal article" date="2019" name="Nat. Plants">
        <title>Stout camphor tree genome fills gaps in understanding of flowering plant genome evolution.</title>
        <authorList>
            <person name="Chaw S.M."/>
            <person name="Liu Y.C."/>
            <person name="Wu Y.W."/>
            <person name="Wang H.Y."/>
            <person name="Lin C.I."/>
            <person name="Wu C.S."/>
            <person name="Ke H.M."/>
            <person name="Chang L.Y."/>
            <person name="Hsu C.Y."/>
            <person name="Yang H.T."/>
            <person name="Sudianto E."/>
            <person name="Hsu M.H."/>
            <person name="Wu K.P."/>
            <person name="Wang L.N."/>
            <person name="Leebens-Mack J.H."/>
            <person name="Tsai I.J."/>
        </authorList>
    </citation>
    <scope>NUCLEOTIDE SEQUENCE [LARGE SCALE GENOMIC DNA]</scope>
    <source>
        <strain evidence="3">cv. Chaw 1501</strain>
        <tissue evidence="2">Young leaves</tissue>
    </source>
</reference>
<dbReference type="OrthoDB" id="1921208at2759"/>
<organism evidence="2 3">
    <name type="scientific">Cinnamomum micranthum f. kanehirae</name>
    <dbReference type="NCBI Taxonomy" id="337451"/>
    <lineage>
        <taxon>Eukaryota</taxon>
        <taxon>Viridiplantae</taxon>
        <taxon>Streptophyta</taxon>
        <taxon>Embryophyta</taxon>
        <taxon>Tracheophyta</taxon>
        <taxon>Spermatophyta</taxon>
        <taxon>Magnoliopsida</taxon>
        <taxon>Magnoliidae</taxon>
        <taxon>Laurales</taxon>
        <taxon>Lauraceae</taxon>
        <taxon>Cinnamomum</taxon>
    </lineage>
</organism>
<proteinExistence type="predicted"/>
<protein>
    <submittedName>
        <fullName evidence="2">Germin-like protein 12-2</fullName>
    </submittedName>
</protein>
<evidence type="ECO:0000313" key="2">
    <source>
        <dbReference type="EMBL" id="RWR81873.1"/>
    </source>
</evidence>
<dbReference type="AlphaFoldDB" id="A0A3S3QAS6"/>
<dbReference type="Proteomes" id="UP000283530">
    <property type="component" value="Unassembled WGS sequence"/>
</dbReference>
<dbReference type="EMBL" id="QPKB01000004">
    <property type="protein sequence ID" value="RWR81873.1"/>
    <property type="molecule type" value="Genomic_DNA"/>
</dbReference>